<dbReference type="GO" id="GO:0047372">
    <property type="term" value="F:monoacylglycerol lipase activity"/>
    <property type="evidence" value="ECO:0007669"/>
    <property type="project" value="TreeGrafter"/>
</dbReference>
<dbReference type="GO" id="GO:0005789">
    <property type="term" value="C:endoplasmic reticulum membrane"/>
    <property type="evidence" value="ECO:0007669"/>
    <property type="project" value="TreeGrafter"/>
</dbReference>
<dbReference type="AlphaFoldDB" id="A0A2H3JDN9"/>
<feature type="transmembrane region" description="Helical" evidence="1">
    <location>
        <begin position="20"/>
        <end position="40"/>
    </location>
</feature>
<dbReference type="GO" id="GO:0052651">
    <property type="term" value="P:monoacylglycerol catabolic process"/>
    <property type="evidence" value="ECO:0007669"/>
    <property type="project" value="TreeGrafter"/>
</dbReference>
<dbReference type="Gene3D" id="3.40.50.1820">
    <property type="entry name" value="alpha/beta hydrolase"/>
    <property type="match status" value="1"/>
</dbReference>
<protein>
    <submittedName>
        <fullName evidence="3">Alpha/beta-hydrolase</fullName>
    </submittedName>
</protein>
<organism evidence="3 4">
    <name type="scientific">Wolfiporia cocos (strain MD-104)</name>
    <name type="common">Brown rot fungus</name>
    <dbReference type="NCBI Taxonomy" id="742152"/>
    <lineage>
        <taxon>Eukaryota</taxon>
        <taxon>Fungi</taxon>
        <taxon>Dikarya</taxon>
        <taxon>Basidiomycota</taxon>
        <taxon>Agaricomycotina</taxon>
        <taxon>Agaricomycetes</taxon>
        <taxon>Polyporales</taxon>
        <taxon>Phaeolaceae</taxon>
        <taxon>Wolfiporia</taxon>
    </lineage>
</organism>
<dbReference type="PANTHER" id="PTHR12277:SF194">
    <property type="entry name" value="FI04476P"/>
    <property type="match status" value="1"/>
</dbReference>
<dbReference type="Proteomes" id="UP000218811">
    <property type="component" value="Unassembled WGS sequence"/>
</dbReference>
<keyword evidence="1" id="KW-1133">Transmembrane helix</keyword>
<accession>A0A2H3JDN9</accession>
<dbReference type="STRING" id="742152.A0A2H3JDN9"/>
<feature type="domain" description="AB hydrolase-1" evidence="2">
    <location>
        <begin position="123"/>
        <end position="351"/>
    </location>
</feature>
<keyword evidence="4" id="KW-1185">Reference proteome</keyword>
<proteinExistence type="predicted"/>
<keyword evidence="3" id="KW-0378">Hydrolase</keyword>
<sequence length="403" mass="44506">MAGTRAEHPNQGFLARAHKLAFYLAMLYGTVILVLAHPFIQRHVTYQHAFTEPWHSKHDIPEIYGLAPGKTLDTKIQTPDNETLGAWFILTDPYYHKTRSSSLLATQPSIETIEAAIQAYPTILYFHGAAGSRSTTWRLQHYTTWSARMQANIFVVDYRGFGDSTGTPSEDGLAVDAYAAWNWLMTRGADPQNVLVVGHSLGTGVCGKLGPRLAREGVRPRGIVLLAPFSSASTLVETFDVMGFPVLQPLQSFSWGRKLIKKLAHDVYDTLSSVREFNVPTLIAHSTDDMVVPHIHSRTLVDHLLNPLLPPAVELPSAPGTPVSDELFAAFTEAQTKRRAARAQLVRKVDVPNFGIIEEFDGTFGKVTYVEASYGTHSKVGLQEGVQDVIISMFNLGNTHRSD</sequence>
<dbReference type="OMA" id="YELHNCL"/>
<dbReference type="GO" id="GO:0004622">
    <property type="term" value="F:phosphatidylcholine lysophospholipase activity"/>
    <property type="evidence" value="ECO:0007669"/>
    <property type="project" value="TreeGrafter"/>
</dbReference>
<reference evidence="3 4" key="1">
    <citation type="journal article" date="2012" name="Science">
        <title>The Paleozoic origin of enzymatic lignin decomposition reconstructed from 31 fungal genomes.</title>
        <authorList>
            <person name="Floudas D."/>
            <person name="Binder M."/>
            <person name="Riley R."/>
            <person name="Barry K."/>
            <person name="Blanchette R.A."/>
            <person name="Henrissat B."/>
            <person name="Martinez A.T."/>
            <person name="Otillar R."/>
            <person name="Spatafora J.W."/>
            <person name="Yadav J.S."/>
            <person name="Aerts A."/>
            <person name="Benoit I."/>
            <person name="Boyd A."/>
            <person name="Carlson A."/>
            <person name="Copeland A."/>
            <person name="Coutinho P.M."/>
            <person name="de Vries R.P."/>
            <person name="Ferreira P."/>
            <person name="Findley K."/>
            <person name="Foster B."/>
            <person name="Gaskell J."/>
            <person name="Glotzer D."/>
            <person name="Gorecki P."/>
            <person name="Heitman J."/>
            <person name="Hesse C."/>
            <person name="Hori C."/>
            <person name="Igarashi K."/>
            <person name="Jurgens J.A."/>
            <person name="Kallen N."/>
            <person name="Kersten P."/>
            <person name="Kohler A."/>
            <person name="Kuees U."/>
            <person name="Kumar T.K.A."/>
            <person name="Kuo A."/>
            <person name="LaButti K."/>
            <person name="Larrondo L.F."/>
            <person name="Lindquist E."/>
            <person name="Ling A."/>
            <person name="Lombard V."/>
            <person name="Lucas S."/>
            <person name="Lundell T."/>
            <person name="Martin R."/>
            <person name="McLaughlin D.J."/>
            <person name="Morgenstern I."/>
            <person name="Morin E."/>
            <person name="Murat C."/>
            <person name="Nagy L.G."/>
            <person name="Nolan M."/>
            <person name="Ohm R.A."/>
            <person name="Patyshakuliyeva A."/>
            <person name="Rokas A."/>
            <person name="Ruiz-Duenas F.J."/>
            <person name="Sabat G."/>
            <person name="Salamov A."/>
            <person name="Samejima M."/>
            <person name="Schmutz J."/>
            <person name="Slot J.C."/>
            <person name="St John F."/>
            <person name="Stenlid J."/>
            <person name="Sun H."/>
            <person name="Sun S."/>
            <person name="Syed K."/>
            <person name="Tsang A."/>
            <person name="Wiebenga A."/>
            <person name="Young D."/>
            <person name="Pisabarro A."/>
            <person name="Eastwood D.C."/>
            <person name="Martin F."/>
            <person name="Cullen D."/>
            <person name="Grigoriev I.V."/>
            <person name="Hibbett D.S."/>
        </authorList>
    </citation>
    <scope>NUCLEOTIDE SEQUENCE [LARGE SCALE GENOMIC DNA]</scope>
    <source>
        <strain evidence="3 4">MD-104</strain>
    </source>
</reference>
<name>A0A2H3JDN9_WOLCO</name>
<dbReference type="SUPFAM" id="SSF53474">
    <property type="entry name" value="alpha/beta-Hydrolases"/>
    <property type="match status" value="1"/>
</dbReference>
<evidence type="ECO:0000313" key="4">
    <source>
        <dbReference type="Proteomes" id="UP000218811"/>
    </source>
</evidence>
<dbReference type="InterPro" id="IPR029058">
    <property type="entry name" value="AB_hydrolase_fold"/>
</dbReference>
<gene>
    <name evidence="3" type="ORF">WOLCODRAFT_136830</name>
</gene>
<dbReference type="OrthoDB" id="446723at2759"/>
<dbReference type="EMBL" id="KB468053">
    <property type="protein sequence ID" value="PCH40372.1"/>
    <property type="molecule type" value="Genomic_DNA"/>
</dbReference>
<dbReference type="PANTHER" id="PTHR12277">
    <property type="entry name" value="ALPHA/BETA HYDROLASE DOMAIN-CONTAINING PROTEIN"/>
    <property type="match status" value="1"/>
</dbReference>
<keyword evidence="1" id="KW-0472">Membrane</keyword>
<evidence type="ECO:0000259" key="2">
    <source>
        <dbReference type="Pfam" id="PF12697"/>
    </source>
</evidence>
<dbReference type="GO" id="GO:0006660">
    <property type="term" value="P:phosphatidylserine catabolic process"/>
    <property type="evidence" value="ECO:0007669"/>
    <property type="project" value="TreeGrafter"/>
</dbReference>
<dbReference type="InterPro" id="IPR000073">
    <property type="entry name" value="AB_hydrolase_1"/>
</dbReference>
<keyword evidence="1" id="KW-0812">Transmembrane</keyword>
<dbReference type="Pfam" id="PF12697">
    <property type="entry name" value="Abhydrolase_6"/>
    <property type="match status" value="1"/>
</dbReference>
<evidence type="ECO:0000313" key="3">
    <source>
        <dbReference type="EMBL" id="PCH40372.1"/>
    </source>
</evidence>
<evidence type="ECO:0000256" key="1">
    <source>
        <dbReference type="SAM" id="Phobius"/>
    </source>
</evidence>